<organism evidence="2 3">
    <name type="scientific">Streptomyces mangrovisoli</name>
    <dbReference type="NCBI Taxonomy" id="1428628"/>
    <lineage>
        <taxon>Bacteria</taxon>
        <taxon>Bacillati</taxon>
        <taxon>Actinomycetota</taxon>
        <taxon>Actinomycetes</taxon>
        <taxon>Kitasatosporales</taxon>
        <taxon>Streptomycetaceae</taxon>
        <taxon>Streptomyces</taxon>
    </lineage>
</organism>
<proteinExistence type="predicted"/>
<dbReference type="InterPro" id="IPR036366">
    <property type="entry name" value="PGBDSf"/>
</dbReference>
<keyword evidence="3" id="KW-1185">Reference proteome</keyword>
<dbReference type="RefSeq" id="WP_052743273.1">
    <property type="nucleotide sequence ID" value="NZ_LAVA02000097.1"/>
</dbReference>
<gene>
    <name evidence="2" type="ORF">WN71_033440</name>
</gene>
<protein>
    <recommendedName>
        <fullName evidence="1">Peptidoglycan binding-like domain-containing protein</fullName>
    </recommendedName>
</protein>
<dbReference type="AlphaFoldDB" id="A0A1J4NRB8"/>
<feature type="domain" description="Peptidoglycan binding-like" evidence="1">
    <location>
        <begin position="189"/>
        <end position="244"/>
    </location>
</feature>
<dbReference type="InterPro" id="IPR002477">
    <property type="entry name" value="Peptidoglycan-bd-like"/>
</dbReference>
<sequence length="250" mass="27034">MPWADVSDVEAGDVVSILGVDHVFFDDVMRTGGTASWNDRNPGNIISSGEAERYGAYAGKHNDIFAVFPDEQTGFEAVRQYLSNRREKTVLDVMRAYAPAGHGANDPQAYAQRVADTLGVGTDTPLSALDDGQITVFAQEIQRVEGWRTGEEHGPVDLPDDLAQWLADHPNRAERLAADQPFARNGTVGEGVKNIQLRLNALGRQPPLVVDGNFGPLTGAAVKWFQTDNSLTADGIVGHQTWLRLAAAQG</sequence>
<dbReference type="EMBL" id="LAVA02000097">
    <property type="protein sequence ID" value="OIJ63710.1"/>
    <property type="molecule type" value="Genomic_DNA"/>
</dbReference>
<evidence type="ECO:0000259" key="1">
    <source>
        <dbReference type="Pfam" id="PF01471"/>
    </source>
</evidence>
<name>A0A1J4NRB8_9ACTN</name>
<dbReference type="STRING" id="1428628.WN71_033440"/>
<evidence type="ECO:0000313" key="2">
    <source>
        <dbReference type="EMBL" id="OIJ63710.1"/>
    </source>
</evidence>
<dbReference type="InterPro" id="IPR036365">
    <property type="entry name" value="PGBD-like_sf"/>
</dbReference>
<comment type="caution">
    <text evidence="2">The sequence shown here is derived from an EMBL/GenBank/DDBJ whole genome shotgun (WGS) entry which is preliminary data.</text>
</comment>
<evidence type="ECO:0000313" key="3">
    <source>
        <dbReference type="Proteomes" id="UP000034196"/>
    </source>
</evidence>
<dbReference type="SUPFAM" id="SSF47090">
    <property type="entry name" value="PGBD-like"/>
    <property type="match status" value="1"/>
</dbReference>
<dbReference type="Gene3D" id="1.10.101.10">
    <property type="entry name" value="PGBD-like superfamily/PGBD"/>
    <property type="match status" value="1"/>
</dbReference>
<dbReference type="OrthoDB" id="7671932at2"/>
<accession>A0A1J4NRB8</accession>
<reference evidence="2" key="1">
    <citation type="submission" date="2016-10" db="EMBL/GenBank/DDBJ databases">
        <title>Genome sequence of Streptomyces mangrovisoli MUSC 149.</title>
        <authorList>
            <person name="Lee L.-H."/>
            <person name="Ser H.-L."/>
        </authorList>
    </citation>
    <scope>NUCLEOTIDE SEQUENCE [LARGE SCALE GENOMIC DNA]</scope>
    <source>
        <strain evidence="2">MUSC 149</strain>
    </source>
</reference>
<dbReference type="Pfam" id="PF01471">
    <property type="entry name" value="PG_binding_1"/>
    <property type="match status" value="1"/>
</dbReference>
<dbReference type="Proteomes" id="UP000034196">
    <property type="component" value="Unassembled WGS sequence"/>
</dbReference>